<evidence type="ECO:0000256" key="5">
    <source>
        <dbReference type="ARBA" id="ARBA00023180"/>
    </source>
</evidence>
<dbReference type="GO" id="GO:0070008">
    <property type="term" value="F:serine-type exopeptidase activity"/>
    <property type="evidence" value="ECO:0007669"/>
    <property type="project" value="InterPro"/>
</dbReference>
<comment type="caution">
    <text evidence="7">The sequence shown here is derived from an EMBL/GenBank/DDBJ whole genome shotgun (WGS) entry which is preliminary data.</text>
</comment>
<dbReference type="GO" id="GO:0006508">
    <property type="term" value="P:proteolysis"/>
    <property type="evidence" value="ECO:0007669"/>
    <property type="project" value="UniProtKB-KW"/>
</dbReference>
<protein>
    <submittedName>
        <fullName evidence="7">Peptidase S28</fullName>
    </submittedName>
</protein>
<dbReference type="SUPFAM" id="SSF53474">
    <property type="entry name" value="alpha/beta-Hydrolases"/>
    <property type="match status" value="1"/>
</dbReference>
<evidence type="ECO:0000256" key="4">
    <source>
        <dbReference type="ARBA" id="ARBA00022801"/>
    </source>
</evidence>
<gene>
    <name evidence="7" type="ORF">QBC47DRAFT_88759</name>
</gene>
<evidence type="ECO:0000256" key="1">
    <source>
        <dbReference type="ARBA" id="ARBA00011079"/>
    </source>
</evidence>
<dbReference type="AlphaFoldDB" id="A0AAJ0B7N4"/>
<evidence type="ECO:0000256" key="2">
    <source>
        <dbReference type="ARBA" id="ARBA00022670"/>
    </source>
</evidence>
<proteinExistence type="inferred from homology"/>
<evidence type="ECO:0000313" key="8">
    <source>
        <dbReference type="Proteomes" id="UP001239445"/>
    </source>
</evidence>
<sequence>MRPLLAPLLVASVASAMFHRRGMEIGPIDPTTEYLSKRAEGFNGWDTFDQLLDHSNPQLGTFKQRYWYGTEFWKGPGSPIILTTPGEQTAEGFNKTYFTTQRLAGLFAKELGGAVILLEHRYWGQSSPFEQLTVENLQYLTLDNSIKDLSHLARELVAPFDTSGRSSATEAPWVYTGCSYGGALASWSATMDPGTIWAYHGSSGPVEAISDFWRYFTPVLEASPQNCSADVQAVIEHVDVVLMHGTSRDKVKLKERFKLGDLTDADFGVALEWGPWKWQENQFHSVSSRGYSPYHQFCDYVENMWPNSTNKVPGAAGVGLQKALDGYAKWFTERELPGFCQSFGYADWKGELNTGCFQGQNGSNIMFRDLSVNNSMNRQWAWMLCNEPFEFWQDGAPVGEPTLVSRLVTADYWREQCGYYFPAERYGPQTYTYGVKRGKRADSVNQFTGGWFSTNATRLMYSNGELDPWRDATVSSHIRPGGPFQSSSEDVEIRVIPGGTHCSDLYGKNWAVNEGVKKIVDEEVATMRRWVGEFYVLSNKTWPGR</sequence>
<dbReference type="InterPro" id="IPR029058">
    <property type="entry name" value="AB_hydrolase_fold"/>
</dbReference>
<dbReference type="InterPro" id="IPR008758">
    <property type="entry name" value="Peptidase_S28"/>
</dbReference>
<dbReference type="Pfam" id="PF05577">
    <property type="entry name" value="Peptidase_S28"/>
    <property type="match status" value="1"/>
</dbReference>
<keyword evidence="4" id="KW-0378">Hydrolase</keyword>
<evidence type="ECO:0000256" key="6">
    <source>
        <dbReference type="SAM" id="SignalP"/>
    </source>
</evidence>
<dbReference type="PANTHER" id="PTHR11010:SF23">
    <property type="entry name" value="SERINE PEPTIDASE"/>
    <property type="match status" value="1"/>
</dbReference>
<name>A0AAJ0B7N4_9PEZI</name>
<keyword evidence="8" id="KW-1185">Reference proteome</keyword>
<dbReference type="Gene3D" id="3.40.50.1820">
    <property type="entry name" value="alpha/beta hydrolase"/>
    <property type="match status" value="2"/>
</dbReference>
<reference evidence="7" key="1">
    <citation type="submission" date="2023-06" db="EMBL/GenBank/DDBJ databases">
        <title>Genome-scale phylogeny and comparative genomics of the fungal order Sordariales.</title>
        <authorList>
            <consortium name="Lawrence Berkeley National Laboratory"/>
            <person name="Hensen N."/>
            <person name="Bonometti L."/>
            <person name="Westerberg I."/>
            <person name="Brannstrom I.O."/>
            <person name="Guillou S."/>
            <person name="Cros-Aarteil S."/>
            <person name="Calhoun S."/>
            <person name="Haridas S."/>
            <person name="Kuo A."/>
            <person name="Mondo S."/>
            <person name="Pangilinan J."/>
            <person name="Riley R."/>
            <person name="Labutti K."/>
            <person name="Andreopoulos B."/>
            <person name="Lipzen A."/>
            <person name="Chen C."/>
            <person name="Yanf M."/>
            <person name="Daum C."/>
            <person name="Ng V."/>
            <person name="Clum A."/>
            <person name="Steindorff A."/>
            <person name="Ohm R."/>
            <person name="Martin F."/>
            <person name="Silar P."/>
            <person name="Natvig D."/>
            <person name="Lalanne C."/>
            <person name="Gautier V."/>
            <person name="Ament-Velasquez S.L."/>
            <person name="Kruys A."/>
            <person name="Hutchinson M.I."/>
            <person name="Powell A.J."/>
            <person name="Barry K."/>
            <person name="Miller A.N."/>
            <person name="Grigoriev I.V."/>
            <person name="Debuchy R."/>
            <person name="Gladieux P."/>
            <person name="Thoren M.H."/>
            <person name="Johannesson H."/>
        </authorList>
    </citation>
    <scope>NUCLEOTIDE SEQUENCE</scope>
    <source>
        <strain evidence="7">PSN4</strain>
    </source>
</reference>
<evidence type="ECO:0000256" key="3">
    <source>
        <dbReference type="ARBA" id="ARBA00022729"/>
    </source>
</evidence>
<accession>A0AAJ0B7N4</accession>
<keyword evidence="5" id="KW-0325">Glycoprotein</keyword>
<organism evidence="7 8">
    <name type="scientific">Echria macrotheca</name>
    <dbReference type="NCBI Taxonomy" id="438768"/>
    <lineage>
        <taxon>Eukaryota</taxon>
        <taxon>Fungi</taxon>
        <taxon>Dikarya</taxon>
        <taxon>Ascomycota</taxon>
        <taxon>Pezizomycotina</taxon>
        <taxon>Sordariomycetes</taxon>
        <taxon>Sordariomycetidae</taxon>
        <taxon>Sordariales</taxon>
        <taxon>Schizotheciaceae</taxon>
        <taxon>Echria</taxon>
    </lineage>
</organism>
<dbReference type="PANTHER" id="PTHR11010">
    <property type="entry name" value="PROTEASE S28 PRO-X CARBOXYPEPTIDASE-RELATED"/>
    <property type="match status" value="1"/>
</dbReference>
<dbReference type="EMBL" id="MU839844">
    <property type="protein sequence ID" value="KAK1750891.1"/>
    <property type="molecule type" value="Genomic_DNA"/>
</dbReference>
<dbReference type="GO" id="GO:0008239">
    <property type="term" value="F:dipeptidyl-peptidase activity"/>
    <property type="evidence" value="ECO:0007669"/>
    <property type="project" value="TreeGrafter"/>
</dbReference>
<dbReference type="Proteomes" id="UP001239445">
    <property type="component" value="Unassembled WGS sequence"/>
</dbReference>
<evidence type="ECO:0000313" key="7">
    <source>
        <dbReference type="EMBL" id="KAK1750891.1"/>
    </source>
</evidence>
<keyword evidence="2" id="KW-0645">Protease</keyword>
<feature type="signal peptide" evidence="6">
    <location>
        <begin position="1"/>
        <end position="16"/>
    </location>
</feature>
<feature type="chain" id="PRO_5042606296" evidence="6">
    <location>
        <begin position="17"/>
        <end position="545"/>
    </location>
</feature>
<comment type="similarity">
    <text evidence="1">Belongs to the peptidase S28 family.</text>
</comment>
<keyword evidence="3 6" id="KW-0732">Signal</keyword>